<organism evidence="1">
    <name type="scientific">marine sediment metagenome</name>
    <dbReference type="NCBI Taxonomy" id="412755"/>
    <lineage>
        <taxon>unclassified sequences</taxon>
        <taxon>metagenomes</taxon>
        <taxon>ecological metagenomes</taxon>
    </lineage>
</organism>
<name>A0A0F8YG49_9ZZZZ</name>
<proteinExistence type="predicted"/>
<dbReference type="AlphaFoldDB" id="A0A0F8YG49"/>
<protein>
    <submittedName>
        <fullName evidence="1">Uncharacterized protein</fullName>
    </submittedName>
</protein>
<gene>
    <name evidence="1" type="ORF">LCGC14_2901510</name>
</gene>
<accession>A0A0F8YG49</accession>
<evidence type="ECO:0000313" key="1">
    <source>
        <dbReference type="EMBL" id="KKK72675.1"/>
    </source>
</evidence>
<comment type="caution">
    <text evidence="1">The sequence shown here is derived from an EMBL/GenBank/DDBJ whole genome shotgun (WGS) entry which is preliminary data.</text>
</comment>
<sequence>MEATKNHYWVDFSKMKKTDYNNICKNVEEIFRINNVEHFAQVALLVLVSLQDLEMKEKINV</sequence>
<reference evidence="1" key="1">
    <citation type="journal article" date="2015" name="Nature">
        <title>Complex archaea that bridge the gap between prokaryotes and eukaryotes.</title>
        <authorList>
            <person name="Spang A."/>
            <person name="Saw J.H."/>
            <person name="Jorgensen S.L."/>
            <person name="Zaremba-Niedzwiedzka K."/>
            <person name="Martijn J."/>
            <person name="Lind A.E."/>
            <person name="van Eijk R."/>
            <person name="Schleper C."/>
            <person name="Guy L."/>
            <person name="Ettema T.J."/>
        </authorList>
    </citation>
    <scope>NUCLEOTIDE SEQUENCE</scope>
</reference>
<dbReference type="EMBL" id="LAZR01057141">
    <property type="protein sequence ID" value="KKK72675.1"/>
    <property type="molecule type" value="Genomic_DNA"/>
</dbReference>